<dbReference type="InterPro" id="IPR018357">
    <property type="entry name" value="Hexapep_transf_CS"/>
</dbReference>
<evidence type="ECO:0000313" key="4">
    <source>
        <dbReference type="EMBL" id="MBC5688915.1"/>
    </source>
</evidence>
<dbReference type="CDD" id="cd03357">
    <property type="entry name" value="LbH_MAT_GAT"/>
    <property type="match status" value="1"/>
</dbReference>
<evidence type="ECO:0000313" key="5">
    <source>
        <dbReference type="Proteomes" id="UP000652477"/>
    </source>
</evidence>
<dbReference type="Pfam" id="PF00132">
    <property type="entry name" value="Hexapep"/>
    <property type="match status" value="1"/>
</dbReference>
<organism evidence="4 5">
    <name type="scientific">Mediterraneibacter hominis</name>
    <dbReference type="NCBI Taxonomy" id="2763054"/>
    <lineage>
        <taxon>Bacteria</taxon>
        <taxon>Bacillati</taxon>
        <taxon>Bacillota</taxon>
        <taxon>Clostridia</taxon>
        <taxon>Lachnospirales</taxon>
        <taxon>Lachnospiraceae</taxon>
        <taxon>Mediterraneibacter</taxon>
    </lineage>
</organism>
<proteinExistence type="inferred from homology"/>
<comment type="similarity">
    <text evidence="1">Belongs to the transferase hexapeptide repeat family.</text>
</comment>
<gene>
    <name evidence="4" type="ORF">H8S37_08255</name>
</gene>
<keyword evidence="3" id="KW-0677">Repeat</keyword>
<sequence>MDLNDFLEHLNCGKSVIGNSELHEFMHKVSSEAMQITSRLNGCYHEPEEIRALFSELIGKPVDPSFRLFPPFYSDCGKNITVGKNVFINSGCHFQDQGGITIGDGTLIGHCVVLATLNHDFSPSKRGTLHPAPIVIGKNVWIGANATIVPGVTIGNGSIIAAGAVVAKDVPENVVVGGVPAKIIKTVVTEDLQ</sequence>
<dbReference type="PANTHER" id="PTHR23416">
    <property type="entry name" value="SIALIC ACID SYNTHASE-RELATED"/>
    <property type="match status" value="1"/>
</dbReference>
<dbReference type="InterPro" id="IPR001451">
    <property type="entry name" value="Hexapep"/>
</dbReference>
<dbReference type="SUPFAM" id="SSF51161">
    <property type="entry name" value="Trimeric LpxA-like enzymes"/>
    <property type="match status" value="1"/>
</dbReference>
<reference evidence="4" key="1">
    <citation type="submission" date="2020-08" db="EMBL/GenBank/DDBJ databases">
        <title>Genome public.</title>
        <authorList>
            <person name="Liu C."/>
            <person name="Sun Q."/>
        </authorList>
    </citation>
    <scope>NUCLEOTIDE SEQUENCE</scope>
    <source>
        <strain evidence="4">NSJ-55</strain>
    </source>
</reference>
<dbReference type="PANTHER" id="PTHR23416:SF23">
    <property type="entry name" value="ACETYLTRANSFERASE C18B11.09C-RELATED"/>
    <property type="match status" value="1"/>
</dbReference>
<evidence type="ECO:0000256" key="1">
    <source>
        <dbReference type="ARBA" id="ARBA00007274"/>
    </source>
</evidence>
<name>A0A923LHM4_9FIRM</name>
<evidence type="ECO:0000256" key="2">
    <source>
        <dbReference type="ARBA" id="ARBA00022679"/>
    </source>
</evidence>
<keyword evidence="2" id="KW-0808">Transferase</keyword>
<dbReference type="InterPro" id="IPR051159">
    <property type="entry name" value="Hexapeptide_acetyltransf"/>
</dbReference>
<dbReference type="Proteomes" id="UP000652477">
    <property type="component" value="Unassembled WGS sequence"/>
</dbReference>
<keyword evidence="5" id="KW-1185">Reference proteome</keyword>
<comment type="caution">
    <text evidence="4">The sequence shown here is derived from an EMBL/GenBank/DDBJ whole genome shotgun (WGS) entry which is preliminary data.</text>
</comment>
<dbReference type="InterPro" id="IPR011004">
    <property type="entry name" value="Trimer_LpxA-like_sf"/>
</dbReference>
<evidence type="ECO:0000256" key="3">
    <source>
        <dbReference type="ARBA" id="ARBA00022737"/>
    </source>
</evidence>
<dbReference type="GO" id="GO:0008374">
    <property type="term" value="F:O-acyltransferase activity"/>
    <property type="evidence" value="ECO:0007669"/>
    <property type="project" value="TreeGrafter"/>
</dbReference>
<dbReference type="Gene3D" id="2.160.10.10">
    <property type="entry name" value="Hexapeptide repeat proteins"/>
    <property type="match status" value="1"/>
</dbReference>
<dbReference type="EMBL" id="JACOPF010000001">
    <property type="protein sequence ID" value="MBC5688915.1"/>
    <property type="molecule type" value="Genomic_DNA"/>
</dbReference>
<dbReference type="RefSeq" id="WP_186875499.1">
    <property type="nucleotide sequence ID" value="NZ_JACOPF010000001.1"/>
</dbReference>
<accession>A0A923LHM4</accession>
<dbReference type="AlphaFoldDB" id="A0A923LHM4"/>
<dbReference type="PROSITE" id="PS00101">
    <property type="entry name" value="HEXAPEP_TRANSFERASES"/>
    <property type="match status" value="1"/>
</dbReference>
<protein>
    <submittedName>
        <fullName evidence="4">Sugar O-acetyltransferase</fullName>
    </submittedName>
</protein>